<reference evidence="1" key="1">
    <citation type="journal article" date="2020" name="Phytopathology">
        <title>Genome Sequence Resources of Colletotrichum truncatum, C. plurivorum, C. musicola, and C. sojae: Four Species Pathogenic to Soybean (Glycine max).</title>
        <authorList>
            <person name="Rogerio F."/>
            <person name="Boufleur T.R."/>
            <person name="Ciampi-Guillardi M."/>
            <person name="Sukno S.A."/>
            <person name="Thon M.R."/>
            <person name="Massola Junior N.S."/>
            <person name="Baroncelli R."/>
        </authorList>
    </citation>
    <scope>NUCLEOTIDE SEQUENCE</scope>
    <source>
        <strain evidence="1">LFN0074</strain>
    </source>
</reference>
<accession>A0A8H6ITZ6</accession>
<dbReference type="Proteomes" id="UP000639643">
    <property type="component" value="Unassembled WGS sequence"/>
</dbReference>
<gene>
    <name evidence="1" type="ORF">CMUS01_15840</name>
</gene>
<proteinExistence type="predicted"/>
<evidence type="ECO:0000313" key="1">
    <source>
        <dbReference type="EMBL" id="KAF6796499.1"/>
    </source>
</evidence>
<evidence type="ECO:0000313" key="2">
    <source>
        <dbReference type="Proteomes" id="UP000639643"/>
    </source>
</evidence>
<comment type="caution">
    <text evidence="1">The sequence shown here is derived from an EMBL/GenBank/DDBJ whole genome shotgun (WGS) entry which is preliminary data.</text>
</comment>
<organism evidence="1 2">
    <name type="scientific">Colletotrichum musicola</name>
    <dbReference type="NCBI Taxonomy" id="2175873"/>
    <lineage>
        <taxon>Eukaryota</taxon>
        <taxon>Fungi</taxon>
        <taxon>Dikarya</taxon>
        <taxon>Ascomycota</taxon>
        <taxon>Pezizomycotina</taxon>
        <taxon>Sordariomycetes</taxon>
        <taxon>Hypocreomycetidae</taxon>
        <taxon>Glomerellales</taxon>
        <taxon>Glomerellaceae</taxon>
        <taxon>Colletotrichum</taxon>
        <taxon>Colletotrichum orchidearum species complex</taxon>
    </lineage>
</organism>
<protein>
    <submittedName>
        <fullName evidence="1">Uncharacterized protein</fullName>
    </submittedName>
</protein>
<dbReference type="AlphaFoldDB" id="A0A8H6ITZ6"/>
<dbReference type="EMBL" id="WIGM01001466">
    <property type="protein sequence ID" value="KAF6796499.1"/>
    <property type="molecule type" value="Genomic_DNA"/>
</dbReference>
<keyword evidence="2" id="KW-1185">Reference proteome</keyword>
<name>A0A8H6ITZ6_9PEZI</name>
<sequence>MQGDIRCRASPWWMDNIVEEDNRISTLKTRKLGLKAGPQGNIAIGRSTENITFAARPYPNKPTVPDETRGQEFGDAPAWVEGRSGAPQSPGWVVHHPGPVPVGGVATLLHDGPYLLEPDRAREVVAGRSSDGQNRS</sequence>